<evidence type="ECO:0000256" key="4">
    <source>
        <dbReference type="ARBA" id="ARBA00022679"/>
    </source>
</evidence>
<keyword evidence="6" id="KW-0902">Two-component regulatory system</keyword>
<feature type="transmembrane region" description="Helical" evidence="8">
    <location>
        <begin position="60"/>
        <end position="78"/>
    </location>
</feature>
<dbReference type="SUPFAM" id="SSF55874">
    <property type="entry name" value="ATPase domain of HSP90 chaperone/DNA topoisomerase II/histidine kinase"/>
    <property type="match status" value="1"/>
</dbReference>
<dbReference type="SMART" id="SM00388">
    <property type="entry name" value="HisKA"/>
    <property type="match status" value="1"/>
</dbReference>
<dbReference type="EMBL" id="VBPB01000007">
    <property type="protein sequence ID" value="TMQ74201.1"/>
    <property type="molecule type" value="Genomic_DNA"/>
</dbReference>
<dbReference type="PROSITE" id="PS50109">
    <property type="entry name" value="HIS_KIN"/>
    <property type="match status" value="1"/>
</dbReference>
<dbReference type="SMART" id="SM00065">
    <property type="entry name" value="GAF"/>
    <property type="match status" value="1"/>
</dbReference>
<sequence>MIATPEPNLERLNRRTWALWAMAFSVIVALTIAVPILYLPGLQMLRAEDEGELWIRNGSTVSWGLAGLVIIFCGYVIFKQRELNRVRKALVADELELQDSRTRLSEISALFQLSTTLNLQLHLDSILEIIVRRVIATLKAQQASIMIYNHESGQLETRASYGLESEFARNAKAPMGHGIAGWVAQRQRSVLLGLQAPNPEMGRHYKHNRRITSALSLPLCVGDRCLGVLNVNRINNPESFREHHRDMLRLFSEHVGAVIDRAEVMERLSAHAQALESSNLKLAELNRMKDVFLSTASHELKTPLTSVIAYSELLDEHSVTLSSQQRAEFLARLQAEANRLLGLIEDILDLSRLETGKLTLRRQSVSVNAIVHAALETTQPLASKHGVALRERLDDGLANLEVDEVKMRQVVVNLLTNAVKFSPEGQTVTVGTRFDDGFIVIEVEDHGPGVKPEDSAHIFELFGQGLREQDGRTSGLGMGLHLVKRIAELHGGHVGVNSTPGAGSTFWVRLPLPAAATEPDAPAAEPETRAA</sequence>
<organism evidence="10 11">
    <name type="scientific">Eiseniibacteriota bacterium</name>
    <dbReference type="NCBI Taxonomy" id="2212470"/>
    <lineage>
        <taxon>Bacteria</taxon>
        <taxon>Candidatus Eiseniibacteriota</taxon>
    </lineage>
</organism>
<dbReference type="AlphaFoldDB" id="A0A538UE75"/>
<dbReference type="PANTHER" id="PTHR43711:SF30">
    <property type="entry name" value="HISTIDINE KINASE"/>
    <property type="match status" value="1"/>
</dbReference>
<keyword evidence="5 10" id="KW-0418">Kinase</keyword>
<keyword evidence="8" id="KW-0812">Transmembrane</keyword>
<evidence type="ECO:0000256" key="6">
    <source>
        <dbReference type="ARBA" id="ARBA00023012"/>
    </source>
</evidence>
<dbReference type="Proteomes" id="UP000319771">
    <property type="component" value="Unassembled WGS sequence"/>
</dbReference>
<evidence type="ECO:0000256" key="7">
    <source>
        <dbReference type="ARBA" id="ARBA00023136"/>
    </source>
</evidence>
<evidence type="ECO:0000256" key="2">
    <source>
        <dbReference type="ARBA" id="ARBA00012438"/>
    </source>
</evidence>
<dbReference type="InterPro" id="IPR036097">
    <property type="entry name" value="HisK_dim/P_sf"/>
</dbReference>
<proteinExistence type="predicted"/>
<dbReference type="SUPFAM" id="SSF47384">
    <property type="entry name" value="Homodimeric domain of signal transducing histidine kinase"/>
    <property type="match status" value="1"/>
</dbReference>
<dbReference type="Gene3D" id="3.30.565.10">
    <property type="entry name" value="Histidine kinase-like ATPase, C-terminal domain"/>
    <property type="match status" value="1"/>
</dbReference>
<dbReference type="InterPro" id="IPR029016">
    <property type="entry name" value="GAF-like_dom_sf"/>
</dbReference>
<dbReference type="EC" id="2.7.13.3" evidence="2"/>
<evidence type="ECO:0000256" key="3">
    <source>
        <dbReference type="ARBA" id="ARBA00022553"/>
    </source>
</evidence>
<gene>
    <name evidence="10" type="ORF">E6K81_00725</name>
</gene>
<name>A0A538UE75_UNCEI</name>
<evidence type="ECO:0000313" key="10">
    <source>
        <dbReference type="EMBL" id="TMQ74201.1"/>
    </source>
</evidence>
<dbReference type="CDD" id="cd00075">
    <property type="entry name" value="HATPase"/>
    <property type="match status" value="1"/>
</dbReference>
<dbReference type="SUPFAM" id="SSF55781">
    <property type="entry name" value="GAF domain-like"/>
    <property type="match status" value="1"/>
</dbReference>
<evidence type="ECO:0000313" key="11">
    <source>
        <dbReference type="Proteomes" id="UP000319771"/>
    </source>
</evidence>
<evidence type="ECO:0000259" key="9">
    <source>
        <dbReference type="PROSITE" id="PS50109"/>
    </source>
</evidence>
<feature type="domain" description="Histidine kinase" evidence="9">
    <location>
        <begin position="295"/>
        <end position="514"/>
    </location>
</feature>
<dbReference type="PANTHER" id="PTHR43711">
    <property type="entry name" value="TWO-COMPONENT HISTIDINE KINASE"/>
    <property type="match status" value="1"/>
</dbReference>
<feature type="transmembrane region" description="Helical" evidence="8">
    <location>
        <begin position="17"/>
        <end position="40"/>
    </location>
</feature>
<dbReference type="Pfam" id="PF13185">
    <property type="entry name" value="GAF_2"/>
    <property type="match status" value="1"/>
</dbReference>
<keyword evidence="4" id="KW-0808">Transferase</keyword>
<accession>A0A538UE75</accession>
<evidence type="ECO:0000256" key="1">
    <source>
        <dbReference type="ARBA" id="ARBA00000085"/>
    </source>
</evidence>
<keyword evidence="8" id="KW-1133">Transmembrane helix</keyword>
<keyword evidence="7 8" id="KW-0472">Membrane</keyword>
<dbReference type="PRINTS" id="PR00344">
    <property type="entry name" value="BCTRLSENSOR"/>
</dbReference>
<dbReference type="InterPro" id="IPR003018">
    <property type="entry name" value="GAF"/>
</dbReference>
<dbReference type="InterPro" id="IPR050736">
    <property type="entry name" value="Sensor_HK_Regulatory"/>
</dbReference>
<dbReference type="SMART" id="SM00387">
    <property type="entry name" value="HATPase_c"/>
    <property type="match status" value="1"/>
</dbReference>
<dbReference type="InterPro" id="IPR004358">
    <property type="entry name" value="Sig_transdc_His_kin-like_C"/>
</dbReference>
<dbReference type="InterPro" id="IPR003594">
    <property type="entry name" value="HATPase_dom"/>
</dbReference>
<dbReference type="InterPro" id="IPR036890">
    <property type="entry name" value="HATPase_C_sf"/>
</dbReference>
<dbReference type="InterPro" id="IPR005467">
    <property type="entry name" value="His_kinase_dom"/>
</dbReference>
<comment type="caution">
    <text evidence="10">The sequence shown here is derived from an EMBL/GenBank/DDBJ whole genome shotgun (WGS) entry which is preliminary data.</text>
</comment>
<evidence type="ECO:0000256" key="5">
    <source>
        <dbReference type="ARBA" id="ARBA00022777"/>
    </source>
</evidence>
<dbReference type="Pfam" id="PF02518">
    <property type="entry name" value="HATPase_c"/>
    <property type="match status" value="1"/>
</dbReference>
<dbReference type="Pfam" id="PF00512">
    <property type="entry name" value="HisKA"/>
    <property type="match status" value="1"/>
</dbReference>
<dbReference type="GO" id="GO:0000155">
    <property type="term" value="F:phosphorelay sensor kinase activity"/>
    <property type="evidence" value="ECO:0007669"/>
    <property type="project" value="InterPro"/>
</dbReference>
<dbReference type="Gene3D" id="1.10.287.130">
    <property type="match status" value="1"/>
</dbReference>
<comment type="catalytic activity">
    <reaction evidence="1">
        <text>ATP + protein L-histidine = ADP + protein N-phospho-L-histidine.</text>
        <dbReference type="EC" id="2.7.13.3"/>
    </reaction>
</comment>
<dbReference type="InterPro" id="IPR003661">
    <property type="entry name" value="HisK_dim/P_dom"/>
</dbReference>
<protein>
    <recommendedName>
        <fullName evidence="2">histidine kinase</fullName>
        <ecNumber evidence="2">2.7.13.3</ecNumber>
    </recommendedName>
</protein>
<dbReference type="FunFam" id="3.30.565.10:FF:000006">
    <property type="entry name" value="Sensor histidine kinase WalK"/>
    <property type="match status" value="1"/>
</dbReference>
<dbReference type="Gene3D" id="3.30.450.40">
    <property type="match status" value="1"/>
</dbReference>
<evidence type="ECO:0000256" key="8">
    <source>
        <dbReference type="SAM" id="Phobius"/>
    </source>
</evidence>
<dbReference type="FunFam" id="1.10.287.130:FF:000001">
    <property type="entry name" value="Two-component sensor histidine kinase"/>
    <property type="match status" value="1"/>
</dbReference>
<reference evidence="10 11" key="1">
    <citation type="journal article" date="2019" name="Nat. Microbiol.">
        <title>Mediterranean grassland soil C-N compound turnover is dependent on rainfall and depth, and is mediated by genomically divergent microorganisms.</title>
        <authorList>
            <person name="Diamond S."/>
            <person name="Andeer P.F."/>
            <person name="Li Z."/>
            <person name="Crits-Christoph A."/>
            <person name="Burstein D."/>
            <person name="Anantharaman K."/>
            <person name="Lane K.R."/>
            <person name="Thomas B.C."/>
            <person name="Pan C."/>
            <person name="Northen T.R."/>
            <person name="Banfield J.F."/>
        </authorList>
    </citation>
    <scope>NUCLEOTIDE SEQUENCE [LARGE SCALE GENOMIC DNA]</scope>
    <source>
        <strain evidence="10">WS_11</strain>
    </source>
</reference>
<dbReference type="CDD" id="cd00082">
    <property type="entry name" value="HisKA"/>
    <property type="match status" value="1"/>
</dbReference>
<keyword evidence="3" id="KW-0597">Phosphoprotein</keyword>